<dbReference type="PRINTS" id="PR00507">
    <property type="entry name" value="N12N6MTFRASE"/>
</dbReference>
<name>A0A2K2H5Z3_9BACT</name>
<gene>
    <name evidence="10" type="ORF">C2E25_15960</name>
</gene>
<dbReference type="InterPro" id="IPR051537">
    <property type="entry name" value="DNA_Adenine_Mtase"/>
</dbReference>
<accession>A0A2K2H5Z3</accession>
<dbReference type="EMBL" id="PPFX01000052">
    <property type="protein sequence ID" value="PNU18746.1"/>
    <property type="molecule type" value="Genomic_DNA"/>
</dbReference>
<comment type="similarity">
    <text evidence="1">Belongs to the N(4)/N(6)-methyltransferase family.</text>
</comment>
<dbReference type="GO" id="GO:0008170">
    <property type="term" value="F:N-methyltransferase activity"/>
    <property type="evidence" value="ECO:0007669"/>
    <property type="project" value="InterPro"/>
</dbReference>
<dbReference type="InterPro" id="IPR003356">
    <property type="entry name" value="DNA_methylase_A-5"/>
</dbReference>
<evidence type="ECO:0000313" key="11">
    <source>
        <dbReference type="Proteomes" id="UP000236340"/>
    </source>
</evidence>
<feature type="domain" description="N6 adenine-specific DNA methyltransferase N-terminal" evidence="9">
    <location>
        <begin position="7"/>
        <end position="111"/>
    </location>
</feature>
<keyword evidence="4 10" id="KW-0808">Transferase</keyword>
<protein>
    <recommendedName>
        <fullName evidence="2">site-specific DNA-methyltransferase (adenine-specific)</fullName>
        <ecNumber evidence="2">2.1.1.72</ecNumber>
    </recommendedName>
</protein>
<dbReference type="PROSITE" id="PS00092">
    <property type="entry name" value="N6_MTASE"/>
    <property type="match status" value="1"/>
</dbReference>
<dbReference type="GO" id="GO:0003677">
    <property type="term" value="F:DNA binding"/>
    <property type="evidence" value="ECO:0007669"/>
    <property type="project" value="InterPro"/>
</dbReference>
<comment type="caution">
    <text evidence="10">The sequence shown here is derived from an EMBL/GenBank/DDBJ whole genome shotgun (WGS) entry which is preliminary data.</text>
</comment>
<evidence type="ECO:0000256" key="4">
    <source>
        <dbReference type="ARBA" id="ARBA00022679"/>
    </source>
</evidence>
<dbReference type="InterPro" id="IPR029063">
    <property type="entry name" value="SAM-dependent_MTases_sf"/>
</dbReference>
<comment type="catalytic activity">
    <reaction evidence="7">
        <text>a 2'-deoxyadenosine in DNA + S-adenosyl-L-methionine = an N(6)-methyl-2'-deoxyadenosine in DNA + S-adenosyl-L-homocysteine + H(+)</text>
        <dbReference type="Rhea" id="RHEA:15197"/>
        <dbReference type="Rhea" id="RHEA-COMP:12418"/>
        <dbReference type="Rhea" id="RHEA-COMP:12419"/>
        <dbReference type="ChEBI" id="CHEBI:15378"/>
        <dbReference type="ChEBI" id="CHEBI:57856"/>
        <dbReference type="ChEBI" id="CHEBI:59789"/>
        <dbReference type="ChEBI" id="CHEBI:90615"/>
        <dbReference type="ChEBI" id="CHEBI:90616"/>
        <dbReference type="EC" id="2.1.1.72"/>
    </reaction>
</comment>
<dbReference type="REBASE" id="266378">
    <property type="entry name" value="M.GspHR1ORF15960P"/>
</dbReference>
<sequence length="506" mass="57003">MTPAAIVSKLWNFCNVLRDDGMSYGDYVEQLTYLLFLKMADERTRPPYNQKSNVPADYAWPTLVKKDGDELFDHYRHTLEALGNEKGLLGLIFNKSQNKFQDPAKLRRLIVDLIDRENWSVMSADVKGDAYEGLLEKNAQDTKSGAGQYFTPRPLIQAIVDCIAPKPGETICDPACGTGGFLLAAHDSMVDNFPHMTKDERKKLKECTFKGWELVQSTARLCAMNLMLHGIGGTSAPEGQAGPDSNLPLVVADSLAADPGDRFDIILTNPPFGKKSSTTIVAEDGKVAKEKETVERDDFWATTSNKQLNFIQHVKTLLRQHGRAAVVVPDNVLFEGGAGETIRRKLLHECNVHTLLRLPTGLFYAQGVKANVLFFDRKPASETPWTRKLWIYDLRTNKHFTLKTSPLKRSDLDEFVELYSAGTRQPTWYEENPDGRWRCYDYEELIVRDKASLDIFWLKDDSLEDSDNLPEPGVIAAEIVQDLEAALEQFRLIAEDLGEDRPAEIE</sequence>
<evidence type="ECO:0000256" key="1">
    <source>
        <dbReference type="ARBA" id="ARBA00006594"/>
    </source>
</evidence>
<keyword evidence="6" id="KW-0680">Restriction system</keyword>
<evidence type="ECO:0000256" key="7">
    <source>
        <dbReference type="ARBA" id="ARBA00047942"/>
    </source>
</evidence>
<evidence type="ECO:0000256" key="2">
    <source>
        <dbReference type="ARBA" id="ARBA00011900"/>
    </source>
</evidence>
<organism evidence="10 11">
    <name type="scientific">Geothermobacter hydrogeniphilus</name>
    <dbReference type="NCBI Taxonomy" id="1969733"/>
    <lineage>
        <taxon>Bacteria</taxon>
        <taxon>Pseudomonadati</taxon>
        <taxon>Thermodesulfobacteriota</taxon>
        <taxon>Desulfuromonadia</taxon>
        <taxon>Desulfuromonadales</taxon>
        <taxon>Geothermobacteraceae</taxon>
        <taxon>Geothermobacter</taxon>
    </lineage>
</organism>
<dbReference type="Gene3D" id="3.40.50.150">
    <property type="entry name" value="Vaccinia Virus protein VP39"/>
    <property type="match status" value="1"/>
</dbReference>
<evidence type="ECO:0000313" key="10">
    <source>
        <dbReference type="EMBL" id="PNU18746.1"/>
    </source>
</evidence>
<dbReference type="Pfam" id="PF02384">
    <property type="entry name" value="N6_Mtase"/>
    <property type="match status" value="1"/>
</dbReference>
<dbReference type="InterPro" id="IPR022749">
    <property type="entry name" value="D12N6_MeTrfase_N"/>
</dbReference>
<dbReference type="PANTHER" id="PTHR42933:SF4">
    <property type="entry name" value="TYPE I RESTRICTION ENZYME ECOKI METHYLASE SUBUNIT"/>
    <property type="match status" value="1"/>
</dbReference>
<evidence type="ECO:0000259" key="9">
    <source>
        <dbReference type="Pfam" id="PF12161"/>
    </source>
</evidence>
<keyword evidence="3 10" id="KW-0489">Methyltransferase</keyword>
<dbReference type="GO" id="GO:0032259">
    <property type="term" value="P:methylation"/>
    <property type="evidence" value="ECO:0007669"/>
    <property type="project" value="UniProtKB-KW"/>
</dbReference>
<dbReference type="GO" id="GO:0009307">
    <property type="term" value="P:DNA restriction-modification system"/>
    <property type="evidence" value="ECO:0007669"/>
    <property type="project" value="UniProtKB-KW"/>
</dbReference>
<dbReference type="InterPro" id="IPR002052">
    <property type="entry name" value="DNA_methylase_N6_adenine_CS"/>
</dbReference>
<dbReference type="EC" id="2.1.1.72" evidence="2"/>
<keyword evidence="5" id="KW-0949">S-adenosyl-L-methionine</keyword>
<dbReference type="AlphaFoldDB" id="A0A2K2H5Z3"/>
<reference evidence="10 11" key="1">
    <citation type="journal article" date="2018" name="Genome Announc.">
        <title>Genome Sequence of Geothermobacter sp. HR-1 Iron Reducer from the Loihi Seamount.</title>
        <authorList>
            <person name="Smith H."/>
            <person name="Abuyen K."/>
            <person name="Tremblay J."/>
            <person name="Savalia P."/>
            <person name="Perez-Rodriguez I."/>
            <person name="Emerson D."/>
            <person name="Tully B."/>
            <person name="Amend J."/>
        </authorList>
    </citation>
    <scope>NUCLEOTIDE SEQUENCE [LARGE SCALE GENOMIC DNA]</scope>
    <source>
        <strain evidence="10 11">HR-1</strain>
    </source>
</reference>
<dbReference type="SUPFAM" id="SSF53335">
    <property type="entry name" value="S-adenosyl-L-methionine-dependent methyltransferases"/>
    <property type="match status" value="1"/>
</dbReference>
<dbReference type="InterPro" id="IPR038333">
    <property type="entry name" value="T1MK-like_N_sf"/>
</dbReference>
<dbReference type="Gene3D" id="1.20.1260.30">
    <property type="match status" value="1"/>
</dbReference>
<dbReference type="Proteomes" id="UP000236340">
    <property type="component" value="Unassembled WGS sequence"/>
</dbReference>
<dbReference type="RefSeq" id="WP_103116721.1">
    <property type="nucleotide sequence ID" value="NZ_PPFX01000052.1"/>
</dbReference>
<feature type="domain" description="DNA methylase adenine-specific" evidence="8">
    <location>
        <begin position="123"/>
        <end position="425"/>
    </location>
</feature>
<dbReference type="OrthoDB" id="9784823at2"/>
<dbReference type="GO" id="GO:0009007">
    <property type="term" value="F:site-specific DNA-methyltransferase (adenine-specific) activity"/>
    <property type="evidence" value="ECO:0007669"/>
    <property type="project" value="UniProtKB-EC"/>
</dbReference>
<dbReference type="PANTHER" id="PTHR42933">
    <property type="entry name" value="SLR6095 PROTEIN"/>
    <property type="match status" value="1"/>
</dbReference>
<evidence type="ECO:0000256" key="3">
    <source>
        <dbReference type="ARBA" id="ARBA00022603"/>
    </source>
</evidence>
<evidence type="ECO:0000259" key="8">
    <source>
        <dbReference type="Pfam" id="PF02384"/>
    </source>
</evidence>
<proteinExistence type="inferred from homology"/>
<evidence type="ECO:0000256" key="6">
    <source>
        <dbReference type="ARBA" id="ARBA00022747"/>
    </source>
</evidence>
<dbReference type="Pfam" id="PF12161">
    <property type="entry name" value="HsdM_N"/>
    <property type="match status" value="1"/>
</dbReference>
<evidence type="ECO:0000256" key="5">
    <source>
        <dbReference type="ARBA" id="ARBA00022691"/>
    </source>
</evidence>